<feature type="region of interest" description="Disordered" evidence="1">
    <location>
        <begin position="1"/>
        <end position="20"/>
    </location>
</feature>
<comment type="caution">
    <text evidence="2">The sequence shown here is derived from an EMBL/GenBank/DDBJ whole genome shotgun (WGS) entry which is preliminary data.</text>
</comment>
<name>A0A482VRW7_ASBVE</name>
<evidence type="ECO:0000256" key="1">
    <source>
        <dbReference type="SAM" id="MobiDB-lite"/>
    </source>
</evidence>
<dbReference type="EMBL" id="QDEB01068822">
    <property type="protein sequence ID" value="RZC35672.1"/>
    <property type="molecule type" value="Genomic_DNA"/>
</dbReference>
<evidence type="ECO:0000313" key="2">
    <source>
        <dbReference type="EMBL" id="RZC35672.1"/>
    </source>
</evidence>
<gene>
    <name evidence="2" type="ORF">BDFB_014712</name>
</gene>
<reference evidence="2 3" key="1">
    <citation type="submission" date="2017-03" db="EMBL/GenBank/DDBJ databases">
        <title>Genome of the blue death feigning beetle - Asbolus verrucosus.</title>
        <authorList>
            <person name="Rider S.D."/>
        </authorList>
    </citation>
    <scope>NUCLEOTIDE SEQUENCE [LARGE SCALE GENOMIC DNA]</scope>
    <source>
        <strain evidence="2">Butters</strain>
        <tissue evidence="2">Head and leg muscle</tissue>
    </source>
</reference>
<sequence>MRETGNLIPSHRDAERPRTKRTLILEETALEEVDENPNNSIRNLAPNLHVSSSLILKQEKYHPYDYTKIQASTREQFSSELTSADSCNSERNIT</sequence>
<protein>
    <submittedName>
        <fullName evidence="2">Uncharacterized protein</fullName>
    </submittedName>
</protein>
<organism evidence="2 3">
    <name type="scientific">Asbolus verrucosus</name>
    <name type="common">Desert ironclad beetle</name>
    <dbReference type="NCBI Taxonomy" id="1661398"/>
    <lineage>
        <taxon>Eukaryota</taxon>
        <taxon>Metazoa</taxon>
        <taxon>Ecdysozoa</taxon>
        <taxon>Arthropoda</taxon>
        <taxon>Hexapoda</taxon>
        <taxon>Insecta</taxon>
        <taxon>Pterygota</taxon>
        <taxon>Neoptera</taxon>
        <taxon>Endopterygota</taxon>
        <taxon>Coleoptera</taxon>
        <taxon>Polyphaga</taxon>
        <taxon>Cucujiformia</taxon>
        <taxon>Tenebrionidae</taxon>
        <taxon>Pimeliinae</taxon>
        <taxon>Asbolus</taxon>
    </lineage>
</organism>
<dbReference type="AlphaFoldDB" id="A0A482VRW7"/>
<proteinExistence type="predicted"/>
<dbReference type="Proteomes" id="UP000292052">
    <property type="component" value="Unassembled WGS sequence"/>
</dbReference>
<evidence type="ECO:0000313" key="3">
    <source>
        <dbReference type="Proteomes" id="UP000292052"/>
    </source>
</evidence>
<keyword evidence="3" id="KW-1185">Reference proteome</keyword>
<accession>A0A482VRW7</accession>